<feature type="compositionally biased region" description="Gly residues" evidence="19">
    <location>
        <begin position="1477"/>
        <end position="1495"/>
    </location>
</feature>
<keyword evidence="2" id="KW-0488">Methylation</keyword>
<keyword evidence="11" id="KW-0539">Nucleus</keyword>
<feature type="compositionally biased region" description="Low complexity" evidence="19">
    <location>
        <begin position="1011"/>
        <end position="1023"/>
    </location>
</feature>
<keyword evidence="7" id="KW-0677">Repeat</keyword>
<feature type="compositionally biased region" description="Low complexity" evidence="19">
    <location>
        <begin position="970"/>
        <end position="1000"/>
    </location>
</feature>
<dbReference type="SMART" id="SM00034">
    <property type="entry name" value="CLECT"/>
    <property type="match status" value="1"/>
</dbReference>
<reference evidence="22 23" key="1">
    <citation type="submission" date="2019-01" db="EMBL/GenBank/DDBJ databases">
        <title>Draft Genome and Complete Hox-Cluster Characterization of the Sterlet Sturgeon (Acipenser ruthenus).</title>
        <authorList>
            <person name="Wei Q."/>
        </authorList>
    </citation>
    <scope>NUCLEOTIDE SEQUENCE [LARGE SCALE GENOMIC DNA]</scope>
    <source>
        <strain evidence="22">WHYD16114868_AA</strain>
        <tissue evidence="22">Blood</tissue>
    </source>
</reference>
<dbReference type="InterPro" id="IPR016187">
    <property type="entry name" value="CTDL_fold"/>
</dbReference>
<feature type="repeat" description="WD" evidence="18">
    <location>
        <begin position="522"/>
        <end position="554"/>
    </location>
</feature>
<dbReference type="InterPro" id="IPR001304">
    <property type="entry name" value="C-type_lectin-like"/>
</dbReference>
<feature type="compositionally biased region" description="Low complexity" evidence="19">
    <location>
        <begin position="1224"/>
        <end position="1242"/>
    </location>
</feature>
<evidence type="ECO:0000256" key="5">
    <source>
        <dbReference type="ARBA" id="ARBA00022574"/>
    </source>
</evidence>
<dbReference type="SUPFAM" id="SSF50978">
    <property type="entry name" value="WD40 repeat-like"/>
    <property type="match status" value="1"/>
</dbReference>
<evidence type="ECO:0000256" key="17">
    <source>
        <dbReference type="ARBA" id="ARBA00076133"/>
    </source>
</evidence>
<evidence type="ECO:0000256" key="8">
    <source>
        <dbReference type="ARBA" id="ARBA00022843"/>
    </source>
</evidence>
<feature type="compositionally biased region" description="Polar residues" evidence="19">
    <location>
        <begin position="1599"/>
        <end position="1609"/>
    </location>
</feature>
<feature type="compositionally biased region" description="Basic and acidic residues" evidence="19">
    <location>
        <begin position="1610"/>
        <end position="1619"/>
    </location>
</feature>
<evidence type="ECO:0000256" key="6">
    <source>
        <dbReference type="ARBA" id="ARBA00022664"/>
    </source>
</evidence>
<keyword evidence="9" id="KW-0007">Acetylation</keyword>
<dbReference type="Gene3D" id="3.10.100.10">
    <property type="entry name" value="Mannose-Binding Protein A, subunit A"/>
    <property type="match status" value="1"/>
</dbReference>
<feature type="repeat" description="WD" evidence="18">
    <location>
        <begin position="649"/>
        <end position="690"/>
    </location>
</feature>
<proteinExistence type="inferred from homology"/>
<keyword evidence="23" id="KW-1185">Reference proteome</keyword>
<dbReference type="CDD" id="cd00200">
    <property type="entry name" value="WD40"/>
    <property type="match status" value="1"/>
</dbReference>
<accession>A0A444U0N7</accession>
<feature type="compositionally biased region" description="Gly residues" evidence="19">
    <location>
        <begin position="1622"/>
        <end position="1639"/>
    </location>
</feature>
<dbReference type="Pfam" id="PF00400">
    <property type="entry name" value="WD40"/>
    <property type="match status" value="6"/>
</dbReference>
<keyword evidence="6" id="KW-0507">mRNA processing</keyword>
<dbReference type="GO" id="GO:0031124">
    <property type="term" value="P:mRNA 3'-end processing"/>
    <property type="evidence" value="ECO:0007669"/>
    <property type="project" value="InterPro"/>
</dbReference>
<keyword evidence="8" id="KW-0832">Ubl conjugation</keyword>
<feature type="compositionally biased region" description="Basic and acidic residues" evidence="19">
    <location>
        <begin position="1452"/>
        <end position="1476"/>
    </location>
</feature>
<feature type="repeat" description="WD" evidence="18">
    <location>
        <begin position="605"/>
        <end position="631"/>
    </location>
</feature>
<evidence type="ECO:0000256" key="1">
    <source>
        <dbReference type="ARBA" id="ARBA00004123"/>
    </source>
</evidence>
<dbReference type="EMBL" id="SCEB01215585">
    <property type="protein sequence ID" value="RXM28731.1"/>
    <property type="molecule type" value="Genomic_DNA"/>
</dbReference>
<protein>
    <recommendedName>
        <fullName evidence="15">pre-mRNA 3' end processing protein WDR33</fullName>
    </recommendedName>
    <alternativeName>
        <fullName evidence="16">WD repeat-containing protein 33</fullName>
    </alternativeName>
    <alternativeName>
        <fullName evidence="17">WD repeat-containing protein of 146 kDa</fullName>
    </alternativeName>
</protein>
<feature type="compositionally biased region" description="Low complexity" evidence="19">
    <location>
        <begin position="1170"/>
        <end position="1187"/>
    </location>
</feature>
<feature type="region of interest" description="Disordered" evidence="19">
    <location>
        <begin position="1"/>
        <end position="29"/>
    </location>
</feature>
<comment type="subunit">
    <text evidence="14">Component of the cleavage and polyadenylation specificity factor (CPSF) module of the pre-mRNA 3'-end processing complex. Interacts with CPSF3/CPSF73.</text>
</comment>
<dbReference type="PROSITE" id="PS50082">
    <property type="entry name" value="WD_REPEATS_2"/>
    <property type="match status" value="6"/>
</dbReference>
<comment type="similarity">
    <text evidence="13">Belongs to the WD repeat WDR33 family.</text>
</comment>
<feature type="compositionally biased region" description="Basic and acidic residues" evidence="19">
    <location>
        <begin position="17"/>
        <end position="27"/>
    </location>
</feature>
<feature type="repeat" description="WD" evidence="18">
    <location>
        <begin position="736"/>
        <end position="767"/>
    </location>
</feature>
<evidence type="ECO:0000256" key="13">
    <source>
        <dbReference type="ARBA" id="ARBA00061690"/>
    </source>
</evidence>
<dbReference type="PANTHER" id="PTHR22836">
    <property type="entry name" value="WD40 REPEAT PROTEIN"/>
    <property type="match status" value="1"/>
</dbReference>
<keyword evidence="10" id="KW-0176">Collagen</keyword>
<feature type="repeat" description="WD" evidence="18">
    <location>
        <begin position="692"/>
        <end position="724"/>
    </location>
</feature>
<evidence type="ECO:0000256" key="14">
    <source>
        <dbReference type="ARBA" id="ARBA00063159"/>
    </source>
</evidence>
<keyword evidence="20" id="KW-0472">Membrane</keyword>
<dbReference type="InterPro" id="IPR016186">
    <property type="entry name" value="C-type_lectin-like/link_sf"/>
</dbReference>
<comment type="caution">
    <text evidence="22">The sequence shown here is derived from an EMBL/GenBank/DDBJ whole genome shotgun (WGS) entry which is preliminary data.</text>
</comment>
<dbReference type="Pfam" id="PF00059">
    <property type="entry name" value="Lectin_C"/>
    <property type="match status" value="1"/>
</dbReference>
<feature type="compositionally biased region" description="Basic and acidic residues" evidence="19">
    <location>
        <begin position="1576"/>
        <end position="1592"/>
    </location>
</feature>
<feature type="compositionally biased region" description="Low complexity" evidence="19">
    <location>
        <begin position="1345"/>
        <end position="1359"/>
    </location>
</feature>
<evidence type="ECO:0000256" key="19">
    <source>
        <dbReference type="SAM" id="MobiDB-lite"/>
    </source>
</evidence>
<keyword evidence="4" id="KW-0597">Phosphoprotein</keyword>
<evidence type="ECO:0000259" key="21">
    <source>
        <dbReference type="PROSITE" id="PS50041"/>
    </source>
</evidence>
<organism evidence="22 23">
    <name type="scientific">Acipenser ruthenus</name>
    <name type="common">Sterlet sturgeon</name>
    <dbReference type="NCBI Taxonomy" id="7906"/>
    <lineage>
        <taxon>Eukaryota</taxon>
        <taxon>Metazoa</taxon>
        <taxon>Chordata</taxon>
        <taxon>Craniata</taxon>
        <taxon>Vertebrata</taxon>
        <taxon>Euteleostomi</taxon>
        <taxon>Actinopterygii</taxon>
        <taxon>Chondrostei</taxon>
        <taxon>Acipenseriformes</taxon>
        <taxon>Acipenseridae</taxon>
        <taxon>Acipenser</taxon>
    </lineage>
</organism>
<dbReference type="FunFam" id="2.130.10.10:FF:000069">
    <property type="entry name" value="WD repeat domain 33"/>
    <property type="match status" value="1"/>
</dbReference>
<dbReference type="InterPro" id="IPR036322">
    <property type="entry name" value="WD40_repeat_dom_sf"/>
</dbReference>
<evidence type="ECO:0000256" key="4">
    <source>
        <dbReference type="ARBA" id="ARBA00022553"/>
    </source>
</evidence>
<dbReference type="FunFam" id="2.130.10.10:FF:000085">
    <property type="entry name" value="WD repeat domain 33"/>
    <property type="match status" value="1"/>
</dbReference>
<evidence type="ECO:0000256" key="9">
    <source>
        <dbReference type="ARBA" id="ARBA00022990"/>
    </source>
</evidence>
<feature type="compositionally biased region" description="Low complexity" evidence="19">
    <location>
        <begin position="1642"/>
        <end position="1661"/>
    </location>
</feature>
<feature type="compositionally biased region" description="Pro residues" evidence="19">
    <location>
        <begin position="951"/>
        <end position="966"/>
    </location>
</feature>
<evidence type="ECO:0000256" key="18">
    <source>
        <dbReference type="PROSITE-ProRule" id="PRU00221"/>
    </source>
</evidence>
<dbReference type="SMART" id="SM00320">
    <property type="entry name" value="WD40"/>
    <property type="match status" value="8"/>
</dbReference>
<comment type="subcellular location">
    <subcellularLocation>
        <location evidence="1">Nucleus</location>
    </subcellularLocation>
</comment>
<comment type="function">
    <text evidence="12">Essential for both cleavage and polyadenylation of pre-mRNA 3' ends.</text>
</comment>
<feature type="compositionally biased region" description="Low complexity" evidence="19">
    <location>
        <begin position="1067"/>
        <end position="1091"/>
    </location>
</feature>
<feature type="domain" description="C-type lectin" evidence="21">
    <location>
        <begin position="157"/>
        <end position="233"/>
    </location>
</feature>
<dbReference type="InterPro" id="IPR045245">
    <property type="entry name" value="Pfs2-like"/>
</dbReference>
<keyword evidence="20" id="KW-1133">Transmembrane helix</keyword>
<sequence length="1661" mass="184399">MAFKNVSGNFYTSATTDQREPEGKEYDSDYDDVENIVGKKQEKSNAFTTNIEPLEDSDYEEVDDIVEIHEQLNTEDKNDSKIHGPPVKSACGTRAIVLLYILLIISFVMWGVLLYVAIVKYSEISTEVQNLTMELSMIRENVAVSKSYIWEQFMKKYTFSTEKKKWGEARDICMSQGASLAVASSIAELAYLKERIEESHWIGLSDLETEGQWKWLDGTEVGVLTMATDITSPPRFFHMPRFQHQAPRQLFYKRPDFAQQQAMQQLTFDGKRMRKAVNRKTIDYNPSVIRHIENRLWQRDYRDLRVIQPDAGYYNDLVPPVGMLKNPMNAVTTKFVRTSTNKVKCPVFVVRWTPEGRRLVTGASSGEFTLWNGLTFNFETILQHQAPRQLFYKRPDFAQQQAMQQLTFDGKRMRKAVNRKTIDYNPSVIRHIENRLWQRDYRDLRVIQPDAGYYNDLVPPVGMLKNPMNAVTTKFVRTSTNKVKCPVFVVRWTPEGRRLVTGASSGEFTLWNGLTFNFETILQAHDSPVRAMTWSHNDMWMLTADHGGYVKYWQSNMNNVKMFQAHKEAIREASFSPTDSKFATCSDDGTVRIWDFQRCHEERILRGHGADVKCVDWHPTKGLVVSGSKDSQQPIKFWDPKTGQSLATLHAHKNTVMEVKWNLNGNWLLTASRDHLCKLFDVRNLKEELQVFRGHKKEATAVAWHPVHEGLFASGGSDGSLLFWHTGVEKEVGGMEMAHEGMIWSLAWHPLGHILCSGSNDHTSKFWTRNRPGDKMRDRYNLNLLSGMSEDGVEYDDIEPNSMAAIPGMGIPEQLKMAMEQEQTGKEELDEVEMTIPGLDWGMEEMMLKDLKKVPQKKVPYAKPIPAQFQQAWAENKVPALPPGEVPKERKDEKKVDLKKKTQAEIEQEMAALQYTNPLLLEVVAFTAEQCMMLEGGQGPMPTPLQGFQPSLPPQQMPPNMPPMGPTGPQGPFIPQGQMGPPGPQHHQGPPGPQGFMGPQDMHGPQGMQRHPGPQGHMGHQGPPGMPGKGMHGPPGMPPGPRGMPGLPPGGMQGPPGGMMGPPPRGMGPQNNQGPHPQGGMMGPQDMRMPPTQGGMMGHPPPQDMRGHPGPPMQGAMMGPPPIGPQGQQNPSRVPQGPHGHSNMQVPGGMHGPGNMQGPGHMPGQGNMQGPGTMQGPPPFMQQGKPPLLGEGPRPPFNQGGQNQGPPPLMSGLVQQGPGPNSKGDGLLGPAPGPLFGAPCPAQGGMTFQPHQGMGNSRQPGPNNMGGSSPIQQPPGQPGDARGPPNHHMGGPPDRRGPEGGMGPDQGSERGASYWGESRDGRRGPAAEFEGPDERFHPQGGEGWRQQPTQQQPQRGQNQEFRDGDGRGHHRGGPQGGWEGRRHSEERFPRDSEDPRYRGRREERFDNYEAPDEEFDPQQQRPREQQRPGRHSQEFEHEQADESFHRGGASRQEGRGGRGYSEEFVGKDFEEEKGRGWDTGGRGRGRGTQRGGGRKGLLPTPDEFPPHFEGGRKPESWEGTRDQGNEHFRDGLRPEHSARDSASPASRERSSSLQGMDMASLPPRKRPWHDGPGTVDPRERDSPGGAPEERPAVRGGGSSQRNMKRSSSQDGEHHREEASYTRGGGGRGGPGWGRGGGGNMNSSSQPRRGPSRGSSRGARGR</sequence>
<dbReference type="PROSITE" id="PS50294">
    <property type="entry name" value="WD_REPEATS_REGION"/>
    <property type="match status" value="3"/>
</dbReference>
<dbReference type="PANTHER" id="PTHR22836:SF0">
    <property type="entry name" value="PRE-MRNA 3' END PROCESSING PROTEIN WDR33"/>
    <property type="match status" value="1"/>
</dbReference>
<dbReference type="InterPro" id="IPR001680">
    <property type="entry name" value="WD40_rpt"/>
</dbReference>
<evidence type="ECO:0000256" key="16">
    <source>
        <dbReference type="ARBA" id="ARBA00075792"/>
    </source>
</evidence>
<evidence type="ECO:0000313" key="23">
    <source>
        <dbReference type="Proteomes" id="UP000289886"/>
    </source>
</evidence>
<feature type="compositionally biased region" description="Basic and acidic residues" evidence="19">
    <location>
        <begin position="1504"/>
        <end position="1539"/>
    </location>
</feature>
<dbReference type="PROSITE" id="PS50041">
    <property type="entry name" value="C_TYPE_LECTIN_2"/>
    <property type="match status" value="1"/>
</dbReference>
<dbReference type="Proteomes" id="UP000289886">
    <property type="component" value="Unassembled WGS sequence"/>
</dbReference>
<dbReference type="GO" id="GO:0005581">
    <property type="term" value="C:collagen trimer"/>
    <property type="evidence" value="ECO:0007669"/>
    <property type="project" value="UniProtKB-KW"/>
</dbReference>
<keyword evidence="20" id="KW-0812">Transmembrane</keyword>
<evidence type="ECO:0000256" key="20">
    <source>
        <dbReference type="SAM" id="Phobius"/>
    </source>
</evidence>
<gene>
    <name evidence="22" type="ORF">EOD39_9429</name>
</gene>
<feature type="compositionally biased region" description="Polar residues" evidence="19">
    <location>
        <begin position="1"/>
        <end position="16"/>
    </location>
</feature>
<evidence type="ECO:0000313" key="22">
    <source>
        <dbReference type="EMBL" id="RXM28731.1"/>
    </source>
</evidence>
<feature type="transmembrane region" description="Helical" evidence="20">
    <location>
        <begin position="97"/>
        <end position="118"/>
    </location>
</feature>
<feature type="compositionally biased region" description="Basic and acidic residues" evidence="19">
    <location>
        <begin position="1421"/>
        <end position="1445"/>
    </location>
</feature>
<evidence type="ECO:0000256" key="12">
    <source>
        <dbReference type="ARBA" id="ARBA00058681"/>
    </source>
</evidence>
<dbReference type="InterPro" id="IPR015943">
    <property type="entry name" value="WD40/YVTN_repeat-like_dom_sf"/>
</dbReference>
<evidence type="ECO:0000256" key="2">
    <source>
        <dbReference type="ARBA" id="ARBA00022481"/>
    </source>
</evidence>
<evidence type="ECO:0000256" key="7">
    <source>
        <dbReference type="ARBA" id="ARBA00022737"/>
    </source>
</evidence>
<feature type="compositionally biased region" description="Gly residues" evidence="19">
    <location>
        <begin position="1049"/>
        <end position="1060"/>
    </location>
</feature>
<feature type="compositionally biased region" description="Gly residues" evidence="19">
    <location>
        <begin position="1149"/>
        <end position="1169"/>
    </location>
</feature>
<dbReference type="FunFam" id="2.130.10.10:FF:000077">
    <property type="entry name" value="WD repeat domain 33"/>
    <property type="match status" value="1"/>
</dbReference>
<dbReference type="Gene3D" id="2.130.10.10">
    <property type="entry name" value="YVTN repeat-like/Quinoprotein amine dehydrogenase"/>
    <property type="match status" value="3"/>
</dbReference>
<dbReference type="SUPFAM" id="SSF56436">
    <property type="entry name" value="C-type lectin-like"/>
    <property type="match status" value="1"/>
</dbReference>
<feature type="region of interest" description="Disordered" evidence="19">
    <location>
        <begin position="941"/>
        <end position="1661"/>
    </location>
</feature>
<evidence type="ECO:0000256" key="10">
    <source>
        <dbReference type="ARBA" id="ARBA00023119"/>
    </source>
</evidence>
<keyword evidence="5 18" id="KW-0853">WD repeat</keyword>
<evidence type="ECO:0000256" key="3">
    <source>
        <dbReference type="ARBA" id="ARBA00022499"/>
    </source>
</evidence>
<evidence type="ECO:0000256" key="15">
    <source>
        <dbReference type="ARBA" id="ARBA00068823"/>
    </source>
</evidence>
<name>A0A444U0N7_ACIRT</name>
<dbReference type="GO" id="GO:0005847">
    <property type="term" value="C:mRNA cleavage and polyadenylation specificity factor complex"/>
    <property type="evidence" value="ECO:0007669"/>
    <property type="project" value="TreeGrafter"/>
</dbReference>
<feature type="compositionally biased region" description="Pro residues" evidence="19">
    <location>
        <begin position="1035"/>
        <end position="1048"/>
    </location>
</feature>
<evidence type="ECO:0000256" key="11">
    <source>
        <dbReference type="ARBA" id="ARBA00023242"/>
    </source>
</evidence>
<keyword evidence="3" id="KW-1017">Isopeptide bond</keyword>
<feature type="compositionally biased region" description="Basic and acidic residues" evidence="19">
    <location>
        <begin position="1379"/>
        <end position="1407"/>
    </location>
</feature>
<feature type="repeat" description="WD" evidence="18">
    <location>
        <begin position="563"/>
        <end position="597"/>
    </location>
</feature>